<dbReference type="AlphaFoldDB" id="A0E1C7"/>
<dbReference type="EMBL" id="CT868653">
    <property type="protein sequence ID" value="CAK89094.1"/>
    <property type="molecule type" value="Genomic_DNA"/>
</dbReference>
<dbReference type="Proteomes" id="UP000000600">
    <property type="component" value="Unassembled WGS sequence"/>
</dbReference>
<dbReference type="KEGG" id="ptm:GSPATT00022263001"/>
<organism evidence="1 2">
    <name type="scientific">Paramecium tetraurelia</name>
    <dbReference type="NCBI Taxonomy" id="5888"/>
    <lineage>
        <taxon>Eukaryota</taxon>
        <taxon>Sar</taxon>
        <taxon>Alveolata</taxon>
        <taxon>Ciliophora</taxon>
        <taxon>Intramacronucleata</taxon>
        <taxon>Oligohymenophorea</taxon>
        <taxon>Peniculida</taxon>
        <taxon>Parameciidae</taxon>
        <taxon>Paramecium</taxon>
    </lineage>
</organism>
<gene>
    <name evidence="1" type="ORF">GSPATT00022263001</name>
</gene>
<sequence>MSRASLSCDYYQSEIDCIQNGNSKCRWNEITSQCLYTDGVNFGCSNLLSSQTCIAQTYYPDGTMAECIFSGYCRKVTTLLSNCSKNLSRAACLAVQDDYCFWNDSCQTISESEANSIAWSASDSIQLVSVKICRLITASAGNEQEQRVKLFINPEPIQFQPPFIRHTS</sequence>
<dbReference type="GeneID" id="5042276"/>
<evidence type="ECO:0000313" key="2">
    <source>
        <dbReference type="Proteomes" id="UP000000600"/>
    </source>
</evidence>
<keyword evidence="2" id="KW-1185">Reference proteome</keyword>
<protein>
    <submittedName>
        <fullName evidence="1">Uncharacterized protein</fullName>
    </submittedName>
</protein>
<name>A0E1C7_PARTE</name>
<dbReference type="HOGENOM" id="CLU_1589609_0_0_1"/>
<proteinExistence type="predicted"/>
<reference evidence="1 2" key="1">
    <citation type="journal article" date="2006" name="Nature">
        <title>Global trends of whole-genome duplications revealed by the ciliate Paramecium tetraurelia.</title>
        <authorList>
            <consortium name="Genoscope"/>
            <person name="Aury J.-M."/>
            <person name="Jaillon O."/>
            <person name="Duret L."/>
            <person name="Noel B."/>
            <person name="Jubin C."/>
            <person name="Porcel B.M."/>
            <person name="Segurens B."/>
            <person name="Daubin V."/>
            <person name="Anthouard V."/>
            <person name="Aiach N."/>
            <person name="Arnaiz O."/>
            <person name="Billaut A."/>
            <person name="Beisson J."/>
            <person name="Blanc I."/>
            <person name="Bouhouche K."/>
            <person name="Camara F."/>
            <person name="Duharcourt S."/>
            <person name="Guigo R."/>
            <person name="Gogendeau D."/>
            <person name="Katinka M."/>
            <person name="Keller A.-M."/>
            <person name="Kissmehl R."/>
            <person name="Klotz C."/>
            <person name="Koll F."/>
            <person name="Le Moue A."/>
            <person name="Lepere C."/>
            <person name="Malinsky S."/>
            <person name="Nowacki M."/>
            <person name="Nowak J.K."/>
            <person name="Plattner H."/>
            <person name="Poulain J."/>
            <person name="Ruiz F."/>
            <person name="Serrano V."/>
            <person name="Zagulski M."/>
            <person name="Dessen P."/>
            <person name="Betermier M."/>
            <person name="Weissenbach J."/>
            <person name="Scarpelli C."/>
            <person name="Schachter V."/>
            <person name="Sperling L."/>
            <person name="Meyer E."/>
            <person name="Cohen J."/>
            <person name="Wincker P."/>
        </authorList>
    </citation>
    <scope>NUCLEOTIDE SEQUENCE [LARGE SCALE GENOMIC DNA]</scope>
    <source>
        <strain evidence="1 2">Stock d4-2</strain>
    </source>
</reference>
<dbReference type="InParanoid" id="A0E1C7"/>
<evidence type="ECO:0000313" key="1">
    <source>
        <dbReference type="EMBL" id="CAK89094.1"/>
    </source>
</evidence>
<dbReference type="RefSeq" id="XP_001456491.1">
    <property type="nucleotide sequence ID" value="XM_001456454.1"/>
</dbReference>
<accession>A0E1C7</accession>